<dbReference type="Proteomes" id="UP000727993">
    <property type="component" value="Unassembled WGS sequence"/>
</dbReference>
<dbReference type="GO" id="GO:0004798">
    <property type="term" value="F:dTMP kinase activity"/>
    <property type="evidence" value="ECO:0007669"/>
    <property type="project" value="UniProtKB-UniRule"/>
</dbReference>
<evidence type="ECO:0000256" key="11">
    <source>
        <dbReference type="HAMAP-Rule" id="MF_00165"/>
    </source>
</evidence>
<evidence type="ECO:0000313" key="13">
    <source>
        <dbReference type="EMBL" id="MBK9296797.1"/>
    </source>
</evidence>
<reference evidence="13 14" key="1">
    <citation type="submission" date="2020-10" db="EMBL/GenBank/DDBJ databases">
        <title>Connecting structure to function with the recovery of over 1000 high-quality activated sludge metagenome-assembled genomes encoding full-length rRNA genes using long-read sequencing.</title>
        <authorList>
            <person name="Singleton C.M."/>
            <person name="Petriglieri F."/>
            <person name="Kristensen J.M."/>
            <person name="Kirkegaard R.H."/>
            <person name="Michaelsen T.Y."/>
            <person name="Andersen M.H."/>
            <person name="Karst S.M."/>
            <person name="Dueholm M.S."/>
            <person name="Nielsen P.H."/>
            <person name="Albertsen M."/>
        </authorList>
    </citation>
    <scope>NUCLEOTIDE SEQUENCE [LARGE SCALE GENOMIC DNA]</scope>
    <source>
        <strain evidence="13">Lyne_18-Q3-R50-59_MAXAC.006</strain>
    </source>
</reference>
<dbReference type="HAMAP" id="MF_00165">
    <property type="entry name" value="Thymidylate_kinase"/>
    <property type="match status" value="1"/>
</dbReference>
<accession>A0A936ND16</accession>
<dbReference type="SUPFAM" id="SSF52540">
    <property type="entry name" value="P-loop containing nucleoside triphosphate hydrolases"/>
    <property type="match status" value="1"/>
</dbReference>
<keyword evidence="7 11" id="KW-0418">Kinase</keyword>
<evidence type="ECO:0000256" key="2">
    <source>
        <dbReference type="ARBA" id="ARBA00012980"/>
    </source>
</evidence>
<gene>
    <name evidence="11 13" type="primary">tmk</name>
    <name evidence="13" type="ORF">IPN02_08135</name>
</gene>
<comment type="caution">
    <text evidence="13">The sequence shown here is derived from an EMBL/GenBank/DDBJ whole genome shotgun (WGS) entry which is preliminary data.</text>
</comment>
<dbReference type="AlphaFoldDB" id="A0A936ND16"/>
<dbReference type="Pfam" id="PF02223">
    <property type="entry name" value="Thymidylate_kin"/>
    <property type="match status" value="1"/>
</dbReference>
<evidence type="ECO:0000256" key="10">
    <source>
        <dbReference type="ARBA" id="ARBA00057735"/>
    </source>
</evidence>
<evidence type="ECO:0000256" key="6">
    <source>
        <dbReference type="ARBA" id="ARBA00022741"/>
    </source>
</evidence>
<evidence type="ECO:0000256" key="5">
    <source>
        <dbReference type="ARBA" id="ARBA00022727"/>
    </source>
</evidence>
<feature type="domain" description="Thymidylate kinase-like" evidence="12">
    <location>
        <begin position="11"/>
        <end position="192"/>
    </location>
</feature>
<dbReference type="InterPro" id="IPR039430">
    <property type="entry name" value="Thymidylate_kin-like_dom"/>
</dbReference>
<dbReference type="InterPro" id="IPR018094">
    <property type="entry name" value="Thymidylate_kinase"/>
</dbReference>
<dbReference type="PROSITE" id="PS01331">
    <property type="entry name" value="THYMIDYLATE_KINASE"/>
    <property type="match status" value="1"/>
</dbReference>
<dbReference type="GO" id="GO:0005524">
    <property type="term" value="F:ATP binding"/>
    <property type="evidence" value="ECO:0007669"/>
    <property type="project" value="UniProtKB-UniRule"/>
</dbReference>
<comment type="function">
    <text evidence="10 11">Phosphorylation of dTMP to form dTDP in both de novo and salvage pathways of dTTP synthesis.</text>
</comment>
<dbReference type="CDD" id="cd01672">
    <property type="entry name" value="TMPK"/>
    <property type="match status" value="1"/>
</dbReference>
<feature type="binding site" evidence="11">
    <location>
        <begin position="13"/>
        <end position="20"/>
    </location>
    <ligand>
        <name>ATP</name>
        <dbReference type="ChEBI" id="CHEBI:30616"/>
    </ligand>
</feature>
<evidence type="ECO:0000256" key="3">
    <source>
        <dbReference type="ARBA" id="ARBA00017144"/>
    </source>
</evidence>
<protein>
    <recommendedName>
        <fullName evidence="3 11">Thymidylate kinase</fullName>
        <ecNumber evidence="2 11">2.7.4.9</ecNumber>
    </recommendedName>
    <alternativeName>
        <fullName evidence="11">dTMP kinase</fullName>
    </alternativeName>
</protein>
<keyword evidence="6 11" id="KW-0547">Nucleotide-binding</keyword>
<name>A0A936ND16_9ACTN</name>
<dbReference type="Gene3D" id="3.40.50.300">
    <property type="entry name" value="P-loop containing nucleotide triphosphate hydrolases"/>
    <property type="match status" value="1"/>
</dbReference>
<evidence type="ECO:0000256" key="4">
    <source>
        <dbReference type="ARBA" id="ARBA00022679"/>
    </source>
</evidence>
<evidence type="ECO:0000256" key="7">
    <source>
        <dbReference type="ARBA" id="ARBA00022777"/>
    </source>
</evidence>
<dbReference type="GO" id="GO:0006227">
    <property type="term" value="P:dUDP biosynthetic process"/>
    <property type="evidence" value="ECO:0007669"/>
    <property type="project" value="TreeGrafter"/>
</dbReference>
<dbReference type="PANTHER" id="PTHR10344:SF4">
    <property type="entry name" value="UMP-CMP KINASE 2, MITOCHONDRIAL"/>
    <property type="match status" value="1"/>
</dbReference>
<dbReference type="InterPro" id="IPR027417">
    <property type="entry name" value="P-loop_NTPase"/>
</dbReference>
<dbReference type="GO" id="GO:0006233">
    <property type="term" value="P:dTDP biosynthetic process"/>
    <property type="evidence" value="ECO:0007669"/>
    <property type="project" value="InterPro"/>
</dbReference>
<dbReference type="EMBL" id="JADJZA010000006">
    <property type="protein sequence ID" value="MBK9296797.1"/>
    <property type="molecule type" value="Genomic_DNA"/>
</dbReference>
<keyword evidence="4 11" id="KW-0808">Transferase</keyword>
<evidence type="ECO:0000259" key="12">
    <source>
        <dbReference type="Pfam" id="PF02223"/>
    </source>
</evidence>
<evidence type="ECO:0000256" key="8">
    <source>
        <dbReference type="ARBA" id="ARBA00022840"/>
    </source>
</evidence>
<dbReference type="GO" id="GO:0005829">
    <property type="term" value="C:cytosol"/>
    <property type="evidence" value="ECO:0007669"/>
    <property type="project" value="TreeGrafter"/>
</dbReference>
<comment type="similarity">
    <text evidence="1 11">Belongs to the thymidylate kinase family.</text>
</comment>
<dbReference type="PANTHER" id="PTHR10344">
    <property type="entry name" value="THYMIDYLATE KINASE"/>
    <property type="match status" value="1"/>
</dbReference>
<evidence type="ECO:0000256" key="1">
    <source>
        <dbReference type="ARBA" id="ARBA00009776"/>
    </source>
</evidence>
<dbReference type="InterPro" id="IPR018095">
    <property type="entry name" value="Thymidylate_kin_CS"/>
</dbReference>
<dbReference type="EC" id="2.7.4.9" evidence="2 11"/>
<dbReference type="GO" id="GO:0006235">
    <property type="term" value="P:dTTP biosynthetic process"/>
    <property type="evidence" value="ECO:0007669"/>
    <property type="project" value="UniProtKB-UniRule"/>
</dbReference>
<comment type="catalytic activity">
    <reaction evidence="9 11">
        <text>dTMP + ATP = dTDP + ADP</text>
        <dbReference type="Rhea" id="RHEA:13517"/>
        <dbReference type="ChEBI" id="CHEBI:30616"/>
        <dbReference type="ChEBI" id="CHEBI:58369"/>
        <dbReference type="ChEBI" id="CHEBI:63528"/>
        <dbReference type="ChEBI" id="CHEBI:456216"/>
        <dbReference type="EC" id="2.7.4.9"/>
    </reaction>
</comment>
<keyword evidence="5 11" id="KW-0545">Nucleotide biosynthesis</keyword>
<evidence type="ECO:0000313" key="14">
    <source>
        <dbReference type="Proteomes" id="UP000727993"/>
    </source>
</evidence>
<dbReference type="NCBIfam" id="TIGR00041">
    <property type="entry name" value="DTMP_kinase"/>
    <property type="match status" value="1"/>
</dbReference>
<keyword evidence="8 11" id="KW-0067">ATP-binding</keyword>
<proteinExistence type="inferred from homology"/>
<organism evidence="13 14">
    <name type="scientific">Candidatus Neomicrothrix subdominans</name>
    <dbReference type="NCBI Taxonomy" id="2954438"/>
    <lineage>
        <taxon>Bacteria</taxon>
        <taxon>Bacillati</taxon>
        <taxon>Actinomycetota</taxon>
        <taxon>Acidimicrobiia</taxon>
        <taxon>Acidimicrobiales</taxon>
        <taxon>Microthrixaceae</taxon>
        <taxon>Candidatus Neomicrothrix</taxon>
    </lineage>
</organism>
<sequence length="209" mass="22320">MSPERGRFIVFEGPDGSGKTTQVGRLATSLGALPTREPGDTPLGAQLRHLLLADDSEVTPGLRAEALLMAADRAQHVERVVAPTLAAGRSVVSDRFSGSSVAYQGYGRGLDPMEVLALSQFAVAGLEPDLVIVLDVSVEVTLARLGTERDRIESAEPAFHQRVRTGFLAQADADPERWAVLDGSADIERVGRAVEALVEERLGLVIVDR</sequence>
<evidence type="ECO:0000256" key="9">
    <source>
        <dbReference type="ARBA" id="ARBA00048743"/>
    </source>
</evidence>
<dbReference type="FunFam" id="3.40.50.300:FF:000225">
    <property type="entry name" value="Thymidylate kinase"/>
    <property type="match status" value="1"/>
</dbReference>